<dbReference type="AlphaFoldDB" id="A0A1G7YI18"/>
<name>A0A1G7YI18_9HYPH</name>
<feature type="compositionally biased region" description="Basic and acidic residues" evidence="1">
    <location>
        <begin position="82"/>
        <end position="96"/>
    </location>
</feature>
<evidence type="ECO:0000256" key="2">
    <source>
        <dbReference type="SAM" id="Phobius"/>
    </source>
</evidence>
<dbReference type="EMBL" id="FNCS01000014">
    <property type="protein sequence ID" value="SDG96211.1"/>
    <property type="molecule type" value="Genomic_DNA"/>
</dbReference>
<dbReference type="Proteomes" id="UP000199495">
    <property type="component" value="Unassembled WGS sequence"/>
</dbReference>
<evidence type="ECO:0000313" key="3">
    <source>
        <dbReference type="EMBL" id="SDG96211.1"/>
    </source>
</evidence>
<feature type="region of interest" description="Disordered" evidence="1">
    <location>
        <begin position="82"/>
        <end position="130"/>
    </location>
</feature>
<dbReference type="RefSeq" id="WP_090597921.1">
    <property type="nucleotide sequence ID" value="NZ_FNCS01000014.1"/>
</dbReference>
<evidence type="ECO:0000256" key="1">
    <source>
        <dbReference type="SAM" id="MobiDB-lite"/>
    </source>
</evidence>
<keyword evidence="2" id="KW-0472">Membrane</keyword>
<evidence type="ECO:0000313" key="4">
    <source>
        <dbReference type="Proteomes" id="UP000199495"/>
    </source>
</evidence>
<feature type="transmembrane region" description="Helical" evidence="2">
    <location>
        <begin position="9"/>
        <end position="30"/>
    </location>
</feature>
<proteinExistence type="predicted"/>
<reference evidence="3 4" key="1">
    <citation type="submission" date="2016-10" db="EMBL/GenBank/DDBJ databases">
        <authorList>
            <person name="de Groot N.N."/>
        </authorList>
    </citation>
    <scope>NUCLEOTIDE SEQUENCE [LARGE SCALE GENOMIC DNA]</scope>
    <source>
        <strain evidence="3 4">CGMCC 1.10267</strain>
    </source>
</reference>
<sequence length="130" mass="13727">MRPRPQDSIVVRLTLVATLVIAAVALIVMFHNLDAGRQAVPGSVSSGSSTGDAELIRCRDLGMAAAEDESCLAAWSEEQRRFLGTERAPEPREQSRTDTVGSVSSALPPVGETAEEAVDDQESGHGELAP</sequence>
<dbReference type="InterPro" id="IPR027587">
    <property type="entry name" value="TrbK"/>
</dbReference>
<keyword evidence="2" id="KW-0812">Transmembrane</keyword>
<organism evidence="3 4">
    <name type="scientific">Pelagibacterium luteolum</name>
    <dbReference type="NCBI Taxonomy" id="440168"/>
    <lineage>
        <taxon>Bacteria</taxon>
        <taxon>Pseudomonadati</taxon>
        <taxon>Pseudomonadota</taxon>
        <taxon>Alphaproteobacteria</taxon>
        <taxon>Hyphomicrobiales</taxon>
        <taxon>Devosiaceae</taxon>
        <taxon>Pelagibacterium</taxon>
    </lineage>
</organism>
<keyword evidence="2" id="KW-1133">Transmembrane helix</keyword>
<dbReference type="STRING" id="440168.SAMN04487974_11425"/>
<dbReference type="OrthoDB" id="9815800at2"/>
<protein>
    <submittedName>
        <fullName evidence="3">Conjugative transfer region protein TrbK</fullName>
    </submittedName>
</protein>
<gene>
    <name evidence="3" type="ORF">SAMN04487974_11425</name>
</gene>
<keyword evidence="4" id="KW-1185">Reference proteome</keyword>
<accession>A0A1G7YI18</accession>
<dbReference type="NCBIfam" id="TIGR04360">
    <property type="entry name" value="other_trbK"/>
    <property type="match status" value="1"/>
</dbReference>
<dbReference type="Pfam" id="PF20084">
    <property type="entry name" value="TrbK"/>
    <property type="match status" value="1"/>
</dbReference>